<dbReference type="VEuPathDB" id="PlasmoDB:AK88_00297"/>
<dbReference type="EMBL" id="KQ001646">
    <property type="protein sequence ID" value="KJP90128.1"/>
    <property type="molecule type" value="Genomic_DNA"/>
</dbReference>
<dbReference type="AlphaFoldDB" id="A0A0D9QT51"/>
<evidence type="ECO:0000313" key="1">
    <source>
        <dbReference type="EMBL" id="KJP90128.1"/>
    </source>
</evidence>
<dbReference type="Proteomes" id="UP000054561">
    <property type="component" value="Unassembled WGS sequence"/>
</dbReference>
<reference evidence="1 2" key="1">
    <citation type="submission" date="2014-03" db="EMBL/GenBank/DDBJ databases">
        <title>The Genome Sequence of Plasmodium fragile nilgiri.</title>
        <authorList>
            <consortium name="The Broad Institute Genomics Platform"/>
            <consortium name="The Broad Institute Genome Sequencing Center for Infectious Disease"/>
            <person name="Neafsey D."/>
            <person name="Duraisingh M."/>
            <person name="Young S.K."/>
            <person name="Zeng Q."/>
            <person name="Gargeya S."/>
            <person name="Abouelleil A."/>
            <person name="Alvarado L."/>
            <person name="Chapman S.B."/>
            <person name="Gainer-Dewar J."/>
            <person name="Goldberg J."/>
            <person name="Griggs A."/>
            <person name="Gujja S."/>
            <person name="Hansen M."/>
            <person name="Howarth C."/>
            <person name="Imamovic A."/>
            <person name="Larimer J."/>
            <person name="Pearson M."/>
            <person name="Poon T.W."/>
            <person name="Priest M."/>
            <person name="Roberts A."/>
            <person name="Saif S."/>
            <person name="Shea T."/>
            <person name="Sykes S."/>
            <person name="Wortman J."/>
            <person name="Nusbaum C."/>
            <person name="Birren B."/>
        </authorList>
    </citation>
    <scope>NUCLEOTIDE SEQUENCE [LARGE SCALE GENOMIC DNA]</scope>
    <source>
        <strain evidence="2">nilgiri</strain>
    </source>
</reference>
<dbReference type="RefSeq" id="XP_012333371.1">
    <property type="nucleotide sequence ID" value="XM_012477948.1"/>
</dbReference>
<dbReference type="GeneID" id="24265611"/>
<name>A0A0D9QT51_PLAFR</name>
<accession>A0A0D9QT51</accession>
<sequence length="104" mass="11882">MEHAHRTALTETQDDLRIENQNFLGVAKDIYVSDICVDFVVKSRKCVINGERTGDETLWGLKKGRMLNTEVVSFFLFSFVKRVQVLLKEDKGVGFMSYVLFSTA</sequence>
<evidence type="ECO:0000313" key="2">
    <source>
        <dbReference type="Proteomes" id="UP000054561"/>
    </source>
</evidence>
<dbReference type="OrthoDB" id="409650at2759"/>
<protein>
    <submittedName>
        <fullName evidence="1">Uncharacterized protein</fullName>
    </submittedName>
</protein>
<organism evidence="1 2">
    <name type="scientific">Plasmodium fragile</name>
    <dbReference type="NCBI Taxonomy" id="5857"/>
    <lineage>
        <taxon>Eukaryota</taxon>
        <taxon>Sar</taxon>
        <taxon>Alveolata</taxon>
        <taxon>Apicomplexa</taxon>
        <taxon>Aconoidasida</taxon>
        <taxon>Haemosporida</taxon>
        <taxon>Plasmodiidae</taxon>
        <taxon>Plasmodium</taxon>
        <taxon>Plasmodium (Plasmodium)</taxon>
    </lineage>
</organism>
<proteinExistence type="predicted"/>
<keyword evidence="2" id="KW-1185">Reference proteome</keyword>
<gene>
    <name evidence="1" type="ORF">AK88_00297</name>
</gene>